<protein>
    <recommendedName>
        <fullName evidence="3">C3H1-type domain-containing protein</fullName>
    </recommendedName>
</protein>
<evidence type="ECO:0000313" key="4">
    <source>
        <dbReference type="EMBL" id="CAC5381434.1"/>
    </source>
</evidence>
<feature type="compositionally biased region" description="Basic and acidic residues" evidence="2">
    <location>
        <begin position="942"/>
        <end position="954"/>
    </location>
</feature>
<feature type="domain" description="C3H1-type" evidence="3">
    <location>
        <begin position="1299"/>
        <end position="1325"/>
    </location>
</feature>
<evidence type="ECO:0000256" key="1">
    <source>
        <dbReference type="PROSITE-ProRule" id="PRU00723"/>
    </source>
</evidence>
<evidence type="ECO:0000313" key="5">
    <source>
        <dbReference type="Proteomes" id="UP000507470"/>
    </source>
</evidence>
<feature type="region of interest" description="Disordered" evidence="2">
    <location>
        <begin position="942"/>
        <end position="997"/>
    </location>
</feature>
<keyword evidence="1" id="KW-0862">Zinc</keyword>
<reference evidence="4 5" key="1">
    <citation type="submission" date="2020-06" db="EMBL/GenBank/DDBJ databases">
        <authorList>
            <person name="Li R."/>
            <person name="Bekaert M."/>
        </authorList>
    </citation>
    <scope>NUCLEOTIDE SEQUENCE [LARGE SCALE GENOMIC DNA]</scope>
    <source>
        <strain evidence="5">wild</strain>
    </source>
</reference>
<keyword evidence="5" id="KW-1185">Reference proteome</keyword>
<dbReference type="Pfam" id="PF15376">
    <property type="entry name" value="DUF4603"/>
    <property type="match status" value="1"/>
</dbReference>
<keyword evidence="1" id="KW-0863">Zinc-finger</keyword>
<feature type="compositionally biased region" description="Low complexity" evidence="2">
    <location>
        <begin position="178"/>
        <end position="200"/>
    </location>
</feature>
<feature type="compositionally biased region" description="Basic and acidic residues" evidence="2">
    <location>
        <begin position="280"/>
        <end position="292"/>
    </location>
</feature>
<dbReference type="Proteomes" id="UP000507470">
    <property type="component" value="Unassembled WGS sequence"/>
</dbReference>
<dbReference type="SMART" id="SM00356">
    <property type="entry name" value="ZnF_C3H1"/>
    <property type="match status" value="2"/>
</dbReference>
<dbReference type="PANTHER" id="PTHR17611">
    <property type="entry name" value="DNA SEGMENT, CHR 5, ERATO DOI 579, EXPRESSED"/>
    <property type="match status" value="1"/>
</dbReference>
<feature type="zinc finger region" description="C3H1-type" evidence="1">
    <location>
        <begin position="1299"/>
        <end position="1325"/>
    </location>
</feature>
<feature type="domain" description="C3H1-type" evidence="3">
    <location>
        <begin position="1328"/>
        <end position="1350"/>
    </location>
</feature>
<dbReference type="Gene3D" id="4.10.1000.10">
    <property type="entry name" value="Zinc finger, CCCH-type"/>
    <property type="match status" value="1"/>
</dbReference>
<feature type="region of interest" description="Disordered" evidence="2">
    <location>
        <begin position="836"/>
        <end position="871"/>
    </location>
</feature>
<dbReference type="Pfam" id="PF00642">
    <property type="entry name" value="zf-CCCH"/>
    <property type="match status" value="1"/>
</dbReference>
<accession>A0A6J8BEW4</accession>
<feature type="region of interest" description="Disordered" evidence="2">
    <location>
        <begin position="178"/>
        <end position="202"/>
    </location>
</feature>
<dbReference type="PANTHER" id="PTHR17611:SF3">
    <property type="entry name" value="DNA SEGMENT, CHR 5, ERATO DOI 579, EXPRESSED"/>
    <property type="match status" value="1"/>
</dbReference>
<evidence type="ECO:0000259" key="3">
    <source>
        <dbReference type="PROSITE" id="PS50103"/>
    </source>
</evidence>
<gene>
    <name evidence="4" type="ORF">MCOR_17303</name>
</gene>
<dbReference type="InterPro" id="IPR027871">
    <property type="entry name" value="DUF4603"/>
</dbReference>
<proteinExistence type="predicted"/>
<keyword evidence="1" id="KW-0479">Metal-binding</keyword>
<dbReference type="GO" id="GO:0008270">
    <property type="term" value="F:zinc ion binding"/>
    <property type="evidence" value="ECO:0007669"/>
    <property type="project" value="UniProtKB-KW"/>
</dbReference>
<sequence>MNSHGTSEARITEWETPPLFKKDDSHENTIEMAGMPLIPVESRSLLLTDFEREKQSQAFYLMKYPEHKLSMETALPSSVQSWLGNELEIRGIDSVIYSRYIIHLLLEDHDEECMEYLELFFNPRLDVKSKVKRRRCSRSLEEKKKKAAIECLQAVSDENCGIEKLVEELCIKLKELSQSSGSDDTDQGDSTPSLSDGSSSELEDPAERYYAAFPALTGQNEKTFENCLQMSSIWKDNPWTKEPPDKQLAKMNKFKKAPKQKYERKQRKKSSPNSAHLKKQTPEKPIPKPKYKPNDNFHARFMSWPQSEFVPVNILDKQTNEEKKLCQQVENILKEMLLHGHDKKFKERFDIDGLISPELQENAFWYTKQFAELITPVESGQRLYERHSCPFFHNDDVFIDPDKVSVRDEKEQVPQDDQFGLQDLMKNQELQTVAESVLQNVDEDFSKKEDVQQVQAEGPYDMHKDIGGLLLLDGEILQPNTSPYDNQGDFPVIGLNQHEDLWSTLVNQSENKLFCQPGRNWKDENISQMEHQNLYDCPVFQSLENQIGNADEVSLPSWMFSANKTEMDCYGCDETVGQENENYSQLWDINIWNKQQRDNGMFLDGFNSTFDDFKSGLNQLPDKGNRNSGVFNINLINEGLESFDLLEGDNINTLIPKITFELDDLDESTHEHKDDDQQNFPRTYDRSISLTDVHLLKSLRDNQLASTDKLSKSFELIPSNNSAFKDVIPRKMTHVQSDSNICYFNYSTLIDFEDNVPKVQNEEKNENLYLSPKTHFRPISAKVEEDLSDLHLRDLFGGYSSSTTPYQKFQEVTDSGDEDSFIPMFKVCKQHDKNIQTGSSFDDQPENNEKMSCEDKGRPPEVVKEEEEEDPEFIQDFDVYGYVDSLTASAQNTPQNVLDVACNTCFDSGYEEANDDEKVQEEKSNWLAVNESHRLRKAKTMEWHHPEKKEEKVPADNQDLWGEKWSQPQKNEEPTENQDLWGEKWSQPQKKEEPMENQDLWGEKWSQLLKNEELIENQDLWAEKCSQSQKNEELMENQDLWAEKWSQLQKIEEQTENQDLWADKCSQPQKNEKLRENQDLWGEKCSQQQNNEDLTSNIDVWAEKWPPQQKFEDEAPQDNPDFWGVNESEHDGEIGCSIQENVWISTDDSNFPDMFSFFTEDCDDLKPQETTAVHAPPCYLFDAVHSESEKCREVPSIDNDVTKVHLVIGKGKKVLQDIENCPRDNSVSEPIYVKGYMPMPRVAVYSCELEKEWLDKESPKSNGKSSKFAKLLHRCMHYASMVCADYSGLPEAELGPLYRAGRKPCTFFMEGSCKRSDCKFSHDLSNITCRFWEEGDCFKGDLCPFLHSYYVSEIPVDIKENVDDYFEFQEEEFPQLSNQSKRQKQKILKSEKSNTFVESRKIYRTNGSKQKSRKLLNKVSSNPLISEHKGLMGYTSSFKSHGVQKMAKADIT</sequence>
<feature type="compositionally biased region" description="Basic residues" evidence="2">
    <location>
        <begin position="253"/>
        <end position="270"/>
    </location>
</feature>
<organism evidence="4 5">
    <name type="scientific">Mytilus coruscus</name>
    <name type="common">Sea mussel</name>
    <dbReference type="NCBI Taxonomy" id="42192"/>
    <lineage>
        <taxon>Eukaryota</taxon>
        <taxon>Metazoa</taxon>
        <taxon>Spiralia</taxon>
        <taxon>Lophotrochozoa</taxon>
        <taxon>Mollusca</taxon>
        <taxon>Bivalvia</taxon>
        <taxon>Autobranchia</taxon>
        <taxon>Pteriomorphia</taxon>
        <taxon>Mytilida</taxon>
        <taxon>Mytiloidea</taxon>
        <taxon>Mytilidae</taxon>
        <taxon>Mytilinae</taxon>
        <taxon>Mytilus</taxon>
    </lineage>
</organism>
<dbReference type="OrthoDB" id="3247158at2759"/>
<evidence type="ECO:0000256" key="2">
    <source>
        <dbReference type="SAM" id="MobiDB-lite"/>
    </source>
</evidence>
<dbReference type="InterPro" id="IPR000571">
    <property type="entry name" value="Znf_CCCH"/>
</dbReference>
<dbReference type="EMBL" id="CACVKT020003063">
    <property type="protein sequence ID" value="CAC5381434.1"/>
    <property type="molecule type" value="Genomic_DNA"/>
</dbReference>
<dbReference type="PROSITE" id="PS50103">
    <property type="entry name" value="ZF_C3H1"/>
    <property type="match status" value="2"/>
</dbReference>
<feature type="region of interest" description="Disordered" evidence="2">
    <location>
        <begin position="253"/>
        <end position="292"/>
    </location>
</feature>
<name>A0A6J8BEW4_MYTCO</name>
<feature type="zinc finger region" description="C3H1-type" evidence="1">
    <location>
        <begin position="1328"/>
        <end position="1350"/>
    </location>
</feature>
<feature type="compositionally biased region" description="Basic and acidic residues" evidence="2">
    <location>
        <begin position="847"/>
        <end position="863"/>
    </location>
</feature>